<evidence type="ECO:0000313" key="1">
    <source>
        <dbReference type="EMBL" id="SFR32999.1"/>
    </source>
</evidence>
<dbReference type="STRING" id="670154.SAMN04488002_0243"/>
<dbReference type="AlphaFoldDB" id="A0A1I6FSS9"/>
<name>A0A1I6FSS9_9RHOB</name>
<dbReference type="InterPro" id="IPR036291">
    <property type="entry name" value="NAD(P)-bd_dom_sf"/>
</dbReference>
<proteinExistence type="predicted"/>
<dbReference type="PRINTS" id="PR00081">
    <property type="entry name" value="GDHRDH"/>
</dbReference>
<sequence length="221" mass="22991">MTRTLIIGASGGIGTALTQSAQQRGHDVVGLSRSQDGLDVTDEASIKRAVATLSGSFDLIICTTGALVIDGHEPEKSIHALSADALTLQFQTNAMGPALVLKHVIPLLPKNRPATFAALSARVGSIGDNKIGGWHSYRAAKAALNQLIHGAAIELARTHKQATCVCLHPGTVETPFTAKYAGHHKTVPADQAAANLLDVLGGLTPSDTGKFFDYSGAAVPW</sequence>
<dbReference type="InterPro" id="IPR051468">
    <property type="entry name" value="Fungal_SecMetab_SDRs"/>
</dbReference>
<dbReference type="GO" id="GO:0005737">
    <property type="term" value="C:cytoplasm"/>
    <property type="evidence" value="ECO:0007669"/>
    <property type="project" value="TreeGrafter"/>
</dbReference>
<dbReference type="EMBL" id="FOYO01000001">
    <property type="protein sequence ID" value="SFR32999.1"/>
    <property type="molecule type" value="Genomic_DNA"/>
</dbReference>
<dbReference type="GO" id="GO:0016491">
    <property type="term" value="F:oxidoreductase activity"/>
    <property type="evidence" value="ECO:0007669"/>
    <property type="project" value="TreeGrafter"/>
</dbReference>
<dbReference type="SUPFAM" id="SSF51735">
    <property type="entry name" value="NAD(P)-binding Rossmann-fold domains"/>
    <property type="match status" value="1"/>
</dbReference>
<dbReference type="Proteomes" id="UP000199658">
    <property type="component" value="Unassembled WGS sequence"/>
</dbReference>
<keyword evidence="2" id="KW-1185">Reference proteome</keyword>
<dbReference type="Gene3D" id="3.40.50.720">
    <property type="entry name" value="NAD(P)-binding Rossmann-like Domain"/>
    <property type="match status" value="1"/>
</dbReference>
<dbReference type="OrthoDB" id="9785826at2"/>
<dbReference type="PANTHER" id="PTHR43544">
    <property type="entry name" value="SHORT-CHAIN DEHYDROGENASE/REDUCTASE"/>
    <property type="match status" value="1"/>
</dbReference>
<dbReference type="PANTHER" id="PTHR43544:SF12">
    <property type="entry name" value="NAD(P)-BINDING ROSSMANN-FOLD SUPERFAMILY PROTEIN"/>
    <property type="match status" value="1"/>
</dbReference>
<accession>A0A1I6FSS9</accession>
<protein>
    <submittedName>
        <fullName evidence="1">NAD(P)-dependent dehydrogenase, short-chain alcohol dehydrogenase family</fullName>
    </submittedName>
</protein>
<organism evidence="1 2">
    <name type="scientific">Litoreibacter janthinus</name>
    <dbReference type="NCBI Taxonomy" id="670154"/>
    <lineage>
        <taxon>Bacteria</taxon>
        <taxon>Pseudomonadati</taxon>
        <taxon>Pseudomonadota</taxon>
        <taxon>Alphaproteobacteria</taxon>
        <taxon>Rhodobacterales</taxon>
        <taxon>Roseobacteraceae</taxon>
        <taxon>Litoreibacter</taxon>
    </lineage>
</organism>
<evidence type="ECO:0000313" key="2">
    <source>
        <dbReference type="Proteomes" id="UP000199658"/>
    </source>
</evidence>
<dbReference type="RefSeq" id="WP_090211432.1">
    <property type="nucleotide sequence ID" value="NZ_FOYO01000001.1"/>
</dbReference>
<dbReference type="InterPro" id="IPR002347">
    <property type="entry name" value="SDR_fam"/>
</dbReference>
<gene>
    <name evidence="1" type="ORF">SAMN04488002_0243</name>
</gene>
<reference evidence="2" key="1">
    <citation type="submission" date="2016-10" db="EMBL/GenBank/DDBJ databases">
        <authorList>
            <person name="Varghese N."/>
            <person name="Submissions S."/>
        </authorList>
    </citation>
    <scope>NUCLEOTIDE SEQUENCE [LARGE SCALE GENOMIC DNA]</scope>
    <source>
        <strain evidence="2">DSM 26921</strain>
    </source>
</reference>
<dbReference type="Pfam" id="PF13561">
    <property type="entry name" value="adh_short_C2"/>
    <property type="match status" value="1"/>
</dbReference>